<evidence type="ECO:0000259" key="3">
    <source>
        <dbReference type="Pfam" id="PF23190"/>
    </source>
</evidence>
<feature type="compositionally biased region" description="Polar residues" evidence="1">
    <location>
        <begin position="350"/>
        <end position="366"/>
    </location>
</feature>
<dbReference type="Pfam" id="PF23190">
    <property type="entry name" value="LHD_TRPY1"/>
    <property type="match status" value="1"/>
</dbReference>
<dbReference type="PANTHER" id="PTHR35859:SF6">
    <property type="entry name" value="ION TRANSPORT DOMAIN-CONTAINING PROTEIN"/>
    <property type="match status" value="1"/>
</dbReference>
<evidence type="ECO:0000256" key="2">
    <source>
        <dbReference type="SAM" id="Phobius"/>
    </source>
</evidence>
<dbReference type="PANTHER" id="PTHR35859">
    <property type="entry name" value="NONSELECTIVE CATION CHANNEL PROTEIN"/>
    <property type="match status" value="1"/>
</dbReference>
<dbReference type="InterPro" id="IPR056336">
    <property type="entry name" value="YVC1_C"/>
</dbReference>
<protein>
    <submittedName>
        <fullName evidence="5">Receptor-activated Ca2+-permeable cation channel</fullName>
    </submittedName>
</protein>
<proteinExistence type="predicted"/>
<dbReference type="Proteomes" id="UP000757232">
    <property type="component" value="Unassembled WGS sequence"/>
</dbReference>
<gene>
    <name evidence="5" type="ORF">A7U60_g3402</name>
</gene>
<dbReference type="SUPFAM" id="SSF52096">
    <property type="entry name" value="ClpP/crotonase"/>
    <property type="match status" value="1"/>
</dbReference>
<name>A0A9Q5I0G9_SANBA</name>
<dbReference type="OrthoDB" id="2373987at2759"/>
<dbReference type="InterPro" id="IPR059179">
    <property type="entry name" value="MLKL-like_MCAfunc"/>
</dbReference>
<evidence type="ECO:0000313" key="6">
    <source>
        <dbReference type="Proteomes" id="UP000757232"/>
    </source>
</evidence>
<dbReference type="EMBL" id="LNZH02000156">
    <property type="protein sequence ID" value="OCB89425.1"/>
    <property type="molecule type" value="Genomic_DNA"/>
</dbReference>
<feature type="domain" description="Calcium channel YVC1-like C-terminal transmembrane" evidence="4">
    <location>
        <begin position="946"/>
        <end position="1048"/>
    </location>
</feature>
<feature type="transmembrane region" description="Helical" evidence="2">
    <location>
        <begin position="992"/>
        <end position="1016"/>
    </location>
</feature>
<dbReference type="Pfam" id="PF00378">
    <property type="entry name" value="ECH_1"/>
    <property type="match status" value="1"/>
</dbReference>
<feature type="domain" description="Calcium channel YVC1-like C-terminal transmembrane" evidence="4">
    <location>
        <begin position="1132"/>
        <end position="1206"/>
    </location>
</feature>
<feature type="compositionally biased region" description="Acidic residues" evidence="1">
    <location>
        <begin position="1270"/>
        <end position="1279"/>
    </location>
</feature>
<dbReference type="CDD" id="cd06558">
    <property type="entry name" value="crotonase-like"/>
    <property type="match status" value="1"/>
</dbReference>
<feature type="transmembrane region" description="Helical" evidence="2">
    <location>
        <begin position="1028"/>
        <end position="1049"/>
    </location>
</feature>
<reference evidence="5" key="1">
    <citation type="submission" date="2016-06" db="EMBL/GenBank/DDBJ databases">
        <title>Draft Genome sequence of the fungus Inonotus baumii.</title>
        <authorList>
            <person name="Zhu H."/>
            <person name="Lin W."/>
        </authorList>
    </citation>
    <scope>NUCLEOTIDE SEQUENCE</scope>
    <source>
        <strain evidence="5">821</strain>
    </source>
</reference>
<sequence>MSSSSAPDGATVDYAAFGFSDIIVELRGAVAIIILNQSARRNVFTKKLAAELVSAFETFDKDDRIRVVVLTADHRAPAFCAGADIGNGWNDLWDPEAEKEPDPVRAHRDTGGKVTMAIFRCRKLTVIAVNGHAAGIGMTMQLAFDFRLVWNGAKLIFPFVTRGICAEALSSFLLPRLVGHSKATALLLSGETFTPSSPHISSLYYKILPQRDEIFPAALHLAERLASTTSATSVAMTKALIWRGANSPEEQHLLESRAIRTLGPSKDGEEGARSFLEKRNPEFTATLSADLPSWVPWAKSELSLSSANSASADSDASTVTNDSKESKFRLPSFMRRSRSPESEEPPQAQKFASSRNKTSSWKIKVSNHTVPPEQEARYVRTRERLKEVSQSILGYGSSAAHDVLEISSELFSAAPVDGLGAAAKTLLYIWDALELVESNRLACLSITERCVDTLIILRDEISNAGVNVESQLEFPMMQLNSSFNAVKKLVEDQVHRPFYKRYLRRKEIQEQIETCDAKISNALEMFSLKIQIRSLQRMEEAELSRRAAEFQTRQDLQKVLDYLPEKVKKHEKLALSQVMTVADLKPIGASEPSEHKETKNPLTASDIRRKVDEFVLKKNNWDFAFDLAELRRLMRESLEYSSDDALRDLLQVDRKEVHDVLKELQRALEEVDDDGHVESKTKPLRGPGKLSEVPVVGISRASTLPMRWYQERISDELDRAFIEHSILFPLICHIKRDVTENIDSALSWEQLTASDINFAIIRPLVYKYSRLKNMAVVYACLVVRSHFIQVTDDDLANANVMASRAMMCEILAMKLVRTFASSKLELAAVLTTSWSPIAGAPPEVVEAVLEALGGDEEDLDDPSSALEMAIATKSKAFLASTVVQAVVDDIYAGRIVFSTISNRSLLADNYKPRAVELYDGRKAPFLDHYRLRVPKYGAVLEFLNFVVLMLTFWLCLSYQNAKHFGTWEGIFVVFALAFLLDEYAQAREHGWSIYMASMWNVFDTVFLLIFLTYFGLRIKGLVQADMYASELAFDILACGACILFPRLAFFAIKNNVVILALRGMIAEFAFFIRQESVAAEENNLADGSNLVRQYVSQFPTSGELSQSVWSDFDDDVRRVVEHASIDDLDFHLNANREYLFQYTITTIEGVKCDALFSYQPPFNLLAYALLLPLSWILSPRTLHSANVFLIRLTSFPVLIIIRIYEHYFEGGRQLRASGKDTAHNLYNSLPRNLKSMPLVEVLVGGHAHTVYDAIFDIELSDEQEYTLFEDLTDDEDEEGPALRSLASREDVRRRSRNQSLQRPQSTSHPSTPGGLPSPGMPRSPRRRHKESLTTDDGQPPTVPMLKTPSPLARLFAGPRIVTSVSERNGGLASPMTDETLAGVRRLETVLEGIRDLPVHRLKDEIKELQERQTRIENLLLTLTRGMRNETSANTSSRHNSTF</sequence>
<feature type="transmembrane region" description="Helical" evidence="2">
    <location>
        <begin position="963"/>
        <end position="980"/>
    </location>
</feature>
<keyword evidence="2" id="KW-0812">Transmembrane</keyword>
<feature type="compositionally biased region" description="Low complexity" evidence="1">
    <location>
        <begin position="308"/>
        <end position="321"/>
    </location>
</feature>
<evidence type="ECO:0000313" key="5">
    <source>
        <dbReference type="EMBL" id="OCB89425.1"/>
    </source>
</evidence>
<keyword evidence="2" id="KW-0472">Membrane</keyword>
<dbReference type="InterPro" id="IPR052971">
    <property type="entry name" value="TRP_calcium_channel"/>
</dbReference>
<dbReference type="Gene3D" id="1.20.930.20">
    <property type="entry name" value="Adaptor protein Cbl, N-terminal domain"/>
    <property type="match status" value="1"/>
</dbReference>
<dbReference type="Gene3D" id="3.90.226.10">
    <property type="entry name" value="2-enoyl-CoA Hydratase, Chain A, domain 1"/>
    <property type="match status" value="1"/>
</dbReference>
<feature type="region of interest" description="Disordered" evidence="1">
    <location>
        <begin position="308"/>
        <end position="366"/>
    </location>
</feature>
<accession>A0A9Q5I0G9</accession>
<evidence type="ECO:0000256" key="1">
    <source>
        <dbReference type="SAM" id="MobiDB-lite"/>
    </source>
</evidence>
<dbReference type="Pfam" id="PF23317">
    <property type="entry name" value="YVC1_C"/>
    <property type="match status" value="2"/>
</dbReference>
<dbReference type="CDD" id="cd21037">
    <property type="entry name" value="MLKL_NTD"/>
    <property type="match status" value="1"/>
</dbReference>
<organism evidence="5 6">
    <name type="scientific">Sanghuangporus baumii</name>
    <name type="common">Phellinus baumii</name>
    <dbReference type="NCBI Taxonomy" id="108892"/>
    <lineage>
        <taxon>Eukaryota</taxon>
        <taxon>Fungi</taxon>
        <taxon>Dikarya</taxon>
        <taxon>Basidiomycota</taxon>
        <taxon>Agaricomycotina</taxon>
        <taxon>Agaricomycetes</taxon>
        <taxon>Hymenochaetales</taxon>
        <taxon>Hymenochaetaceae</taxon>
        <taxon>Sanghuangporus</taxon>
    </lineage>
</organism>
<dbReference type="InterPro" id="IPR029045">
    <property type="entry name" value="ClpP/crotonase-like_dom_sf"/>
</dbReference>
<dbReference type="InterPro" id="IPR036537">
    <property type="entry name" value="Adaptor_Cbl_N_dom_sf"/>
</dbReference>
<feature type="transmembrane region" description="Helical" evidence="2">
    <location>
        <begin position="936"/>
        <end position="956"/>
    </location>
</feature>
<feature type="region of interest" description="Disordered" evidence="1">
    <location>
        <begin position="1270"/>
        <end position="1349"/>
    </location>
</feature>
<evidence type="ECO:0000259" key="4">
    <source>
        <dbReference type="Pfam" id="PF23317"/>
    </source>
</evidence>
<comment type="caution">
    <text evidence="5">The sequence shown here is derived from an EMBL/GenBank/DDBJ whole genome shotgun (WGS) entry which is preliminary data.</text>
</comment>
<keyword evidence="2" id="KW-1133">Transmembrane helix</keyword>
<keyword evidence="6" id="KW-1185">Reference proteome</keyword>
<feature type="compositionally biased region" description="Polar residues" evidence="1">
    <location>
        <begin position="1297"/>
        <end position="1310"/>
    </location>
</feature>
<keyword evidence="5" id="KW-0675">Receptor</keyword>
<dbReference type="GO" id="GO:0007166">
    <property type="term" value="P:cell surface receptor signaling pathway"/>
    <property type="evidence" value="ECO:0007669"/>
    <property type="project" value="InterPro"/>
</dbReference>
<dbReference type="InterPro" id="IPR056337">
    <property type="entry name" value="LHD_YVC1"/>
</dbReference>
<dbReference type="InterPro" id="IPR001753">
    <property type="entry name" value="Enoyl-CoA_hydra/iso"/>
</dbReference>
<feature type="domain" description="YVC1 N-terminal linker helical" evidence="3">
    <location>
        <begin position="730"/>
        <end position="903"/>
    </location>
</feature>